<keyword evidence="3" id="KW-1185">Reference proteome</keyword>
<accession>A0A2Z7BIE4</accession>
<sequence length="181" mass="20302">MVGGFGLIIRSTTGIPIPSPVCTRKLDEDFTDRISSPERSERDFRRAAGGDGGDGGGEERKEKYKLKSFCRRSYSDPVATQRYSVEDFQTLYLMNQSQATVLPVESLFVSAVATLPVVVISSRKMNQSQALRIQSLALVQDLEKKKQAKRRDSTSRKIQSQYFSRSAREAVVDLNQQERSS</sequence>
<dbReference type="Proteomes" id="UP000250235">
    <property type="component" value="Unassembled WGS sequence"/>
</dbReference>
<evidence type="ECO:0000256" key="1">
    <source>
        <dbReference type="SAM" id="MobiDB-lite"/>
    </source>
</evidence>
<evidence type="ECO:0000313" key="3">
    <source>
        <dbReference type="Proteomes" id="UP000250235"/>
    </source>
</evidence>
<evidence type="ECO:0000313" key="2">
    <source>
        <dbReference type="EMBL" id="KZV33865.1"/>
    </source>
</evidence>
<feature type="compositionally biased region" description="Basic and acidic residues" evidence="1">
    <location>
        <begin position="26"/>
        <end position="48"/>
    </location>
</feature>
<dbReference type="EMBL" id="KV005657">
    <property type="protein sequence ID" value="KZV33865.1"/>
    <property type="molecule type" value="Genomic_DNA"/>
</dbReference>
<feature type="region of interest" description="Disordered" evidence="1">
    <location>
        <begin position="26"/>
        <end position="60"/>
    </location>
</feature>
<name>A0A2Z7BIE4_9LAMI</name>
<organism evidence="2 3">
    <name type="scientific">Dorcoceras hygrometricum</name>
    <dbReference type="NCBI Taxonomy" id="472368"/>
    <lineage>
        <taxon>Eukaryota</taxon>
        <taxon>Viridiplantae</taxon>
        <taxon>Streptophyta</taxon>
        <taxon>Embryophyta</taxon>
        <taxon>Tracheophyta</taxon>
        <taxon>Spermatophyta</taxon>
        <taxon>Magnoliopsida</taxon>
        <taxon>eudicotyledons</taxon>
        <taxon>Gunneridae</taxon>
        <taxon>Pentapetalae</taxon>
        <taxon>asterids</taxon>
        <taxon>lamiids</taxon>
        <taxon>Lamiales</taxon>
        <taxon>Gesneriaceae</taxon>
        <taxon>Didymocarpoideae</taxon>
        <taxon>Trichosporeae</taxon>
        <taxon>Loxocarpinae</taxon>
        <taxon>Dorcoceras</taxon>
    </lineage>
</organism>
<protein>
    <submittedName>
        <fullName evidence="2">Uncharacterized protein</fullName>
    </submittedName>
</protein>
<gene>
    <name evidence="2" type="ORF">F511_24499</name>
</gene>
<proteinExistence type="predicted"/>
<dbReference type="AlphaFoldDB" id="A0A2Z7BIE4"/>
<reference evidence="2 3" key="1">
    <citation type="journal article" date="2015" name="Proc. Natl. Acad. Sci. U.S.A.">
        <title>The resurrection genome of Boea hygrometrica: A blueprint for survival of dehydration.</title>
        <authorList>
            <person name="Xiao L."/>
            <person name="Yang G."/>
            <person name="Zhang L."/>
            <person name="Yang X."/>
            <person name="Zhao S."/>
            <person name="Ji Z."/>
            <person name="Zhou Q."/>
            <person name="Hu M."/>
            <person name="Wang Y."/>
            <person name="Chen M."/>
            <person name="Xu Y."/>
            <person name="Jin H."/>
            <person name="Xiao X."/>
            <person name="Hu G."/>
            <person name="Bao F."/>
            <person name="Hu Y."/>
            <person name="Wan P."/>
            <person name="Li L."/>
            <person name="Deng X."/>
            <person name="Kuang T."/>
            <person name="Xiang C."/>
            <person name="Zhu J.K."/>
            <person name="Oliver M.J."/>
            <person name="He Y."/>
        </authorList>
    </citation>
    <scope>NUCLEOTIDE SEQUENCE [LARGE SCALE GENOMIC DNA]</scope>
    <source>
        <strain evidence="3">cv. XS01</strain>
    </source>
</reference>